<keyword evidence="5 8" id="KW-0378">Hydrolase</keyword>
<dbReference type="InterPro" id="IPR016192">
    <property type="entry name" value="APOBEC/CMP_deaminase_Zn-bd"/>
</dbReference>
<dbReference type="HAMAP" id="MF_00972">
    <property type="entry name" value="tRNA_aden_deaminase"/>
    <property type="match status" value="1"/>
</dbReference>
<keyword evidence="3 8" id="KW-0819">tRNA processing</keyword>
<feature type="binding site" evidence="8">
    <location>
        <position position="56"/>
    </location>
    <ligand>
        <name>Zn(2+)</name>
        <dbReference type="ChEBI" id="CHEBI:29105"/>
        <note>catalytic</note>
    </ligand>
</feature>
<feature type="domain" description="CMP/dCMP-type deaminase" evidence="9">
    <location>
        <begin position="5"/>
        <end position="132"/>
    </location>
</feature>
<evidence type="ECO:0000256" key="6">
    <source>
        <dbReference type="ARBA" id="ARBA00022833"/>
    </source>
</evidence>
<dbReference type="NCBIfam" id="NF008113">
    <property type="entry name" value="PRK10860.1"/>
    <property type="match status" value="1"/>
</dbReference>
<evidence type="ECO:0000256" key="4">
    <source>
        <dbReference type="ARBA" id="ARBA00022723"/>
    </source>
</evidence>
<dbReference type="GO" id="GO:0002100">
    <property type="term" value="P:tRNA wobble adenosine to inosine editing"/>
    <property type="evidence" value="ECO:0007669"/>
    <property type="project" value="UniProtKB-UniRule"/>
</dbReference>
<keyword evidence="6 8" id="KW-0862">Zinc</keyword>
<evidence type="ECO:0000256" key="2">
    <source>
        <dbReference type="ARBA" id="ARBA00011738"/>
    </source>
</evidence>
<sequence>MIISHKPEYFMHRAIELAQQAAQEGEVPIGAVVVFEGEIVGRGFNQSITRCDPTAHAEVVALRDAAKTLGNYRLSGCDLYVTLEPCTMCAGAIIHSRIRKVYYGAAEPKTGVNESLCNLFAQPWYNHKVQIENGLLAGKCKQLLKSFFAERRQNKTEQAQSKKQDVAIKSEE</sequence>
<comment type="similarity">
    <text evidence="1">Belongs to the cytidine and deoxycytidylate deaminase family. ADAT2 subfamily.</text>
</comment>
<dbReference type="RefSeq" id="WP_234985171.1">
    <property type="nucleotide sequence ID" value="NZ_FUXG01000003.1"/>
</dbReference>
<dbReference type="PANTHER" id="PTHR11079">
    <property type="entry name" value="CYTOSINE DEAMINASE FAMILY MEMBER"/>
    <property type="match status" value="1"/>
</dbReference>
<evidence type="ECO:0000256" key="5">
    <source>
        <dbReference type="ARBA" id="ARBA00022801"/>
    </source>
</evidence>
<dbReference type="EMBL" id="MTSM01000004">
    <property type="protein sequence ID" value="OPX56226.1"/>
    <property type="molecule type" value="Genomic_DNA"/>
</dbReference>
<evidence type="ECO:0000256" key="8">
    <source>
        <dbReference type="HAMAP-Rule" id="MF_00972"/>
    </source>
</evidence>
<dbReference type="Gene3D" id="3.40.140.10">
    <property type="entry name" value="Cytidine Deaminase, domain 2"/>
    <property type="match status" value="1"/>
</dbReference>
<keyword evidence="11" id="KW-1185">Reference proteome</keyword>
<dbReference type="Proteomes" id="UP000191418">
    <property type="component" value="Unassembled WGS sequence"/>
</dbReference>
<dbReference type="Pfam" id="PF00383">
    <property type="entry name" value="dCMP_cyt_deam_1"/>
    <property type="match status" value="1"/>
</dbReference>
<dbReference type="STRING" id="64969.SAMN02745127_00680"/>
<gene>
    <name evidence="8" type="primary">tadA</name>
    <name evidence="10" type="ORF">BTE48_04420</name>
</gene>
<feature type="binding site" evidence="8">
    <location>
        <position position="89"/>
    </location>
    <ligand>
        <name>Zn(2+)</name>
        <dbReference type="ChEBI" id="CHEBI:29105"/>
        <note>catalytic</note>
    </ligand>
</feature>
<proteinExistence type="inferred from homology"/>
<dbReference type="CDD" id="cd01285">
    <property type="entry name" value="nucleoside_deaminase"/>
    <property type="match status" value="1"/>
</dbReference>
<feature type="binding site" evidence="8">
    <location>
        <position position="86"/>
    </location>
    <ligand>
        <name>Zn(2+)</name>
        <dbReference type="ChEBI" id="CHEBI:29105"/>
        <note>catalytic</note>
    </ligand>
</feature>
<dbReference type="InterPro" id="IPR028883">
    <property type="entry name" value="tRNA_aden_deaminase"/>
</dbReference>
<comment type="catalytic activity">
    <reaction evidence="7 8">
        <text>adenosine(34) in tRNA + H2O + H(+) = inosine(34) in tRNA + NH4(+)</text>
        <dbReference type="Rhea" id="RHEA:43168"/>
        <dbReference type="Rhea" id="RHEA-COMP:10373"/>
        <dbReference type="Rhea" id="RHEA-COMP:10374"/>
        <dbReference type="ChEBI" id="CHEBI:15377"/>
        <dbReference type="ChEBI" id="CHEBI:15378"/>
        <dbReference type="ChEBI" id="CHEBI:28938"/>
        <dbReference type="ChEBI" id="CHEBI:74411"/>
        <dbReference type="ChEBI" id="CHEBI:82852"/>
        <dbReference type="EC" id="3.5.4.33"/>
    </reaction>
</comment>
<dbReference type="GO" id="GO:0052717">
    <property type="term" value="F:tRNA-specific adenosine-34 deaminase activity"/>
    <property type="evidence" value="ECO:0007669"/>
    <property type="project" value="UniProtKB-UniRule"/>
</dbReference>
<evidence type="ECO:0000313" key="11">
    <source>
        <dbReference type="Proteomes" id="UP000191418"/>
    </source>
</evidence>
<comment type="caution">
    <text evidence="10">The sequence shown here is derived from an EMBL/GenBank/DDBJ whole genome shotgun (WGS) entry which is preliminary data.</text>
</comment>
<dbReference type="PANTHER" id="PTHR11079:SF202">
    <property type="entry name" value="TRNA-SPECIFIC ADENOSINE DEAMINASE"/>
    <property type="match status" value="1"/>
</dbReference>
<evidence type="ECO:0000256" key="1">
    <source>
        <dbReference type="ARBA" id="ARBA00010669"/>
    </source>
</evidence>
<dbReference type="InterPro" id="IPR002125">
    <property type="entry name" value="CMP_dCMP_dom"/>
</dbReference>
<keyword evidence="4 8" id="KW-0479">Metal-binding</keyword>
<evidence type="ECO:0000256" key="3">
    <source>
        <dbReference type="ARBA" id="ARBA00022694"/>
    </source>
</evidence>
<dbReference type="InterPro" id="IPR016193">
    <property type="entry name" value="Cytidine_deaminase-like"/>
</dbReference>
<feature type="active site" description="Proton donor" evidence="8">
    <location>
        <position position="58"/>
    </location>
</feature>
<accession>A0A1V4T6P8</accession>
<evidence type="ECO:0000313" key="10">
    <source>
        <dbReference type="EMBL" id="OPX56226.1"/>
    </source>
</evidence>
<dbReference type="PROSITE" id="PS00903">
    <property type="entry name" value="CYT_DCMP_DEAMINASES_1"/>
    <property type="match status" value="1"/>
</dbReference>
<evidence type="ECO:0000256" key="7">
    <source>
        <dbReference type="ARBA" id="ARBA00048045"/>
    </source>
</evidence>
<comment type="cofactor">
    <cofactor evidence="8">
        <name>Zn(2+)</name>
        <dbReference type="ChEBI" id="CHEBI:29105"/>
    </cofactor>
    <text evidence="8">Binds 1 zinc ion per subunit.</text>
</comment>
<dbReference type="SUPFAM" id="SSF53927">
    <property type="entry name" value="Cytidine deaminase-like"/>
    <property type="match status" value="1"/>
</dbReference>
<comment type="function">
    <text evidence="8">Catalyzes the deamination of adenosine to inosine at the wobble position 34 of tRNA(Arg2).</text>
</comment>
<name>A0A1V4T6P8_9GAMM</name>
<reference evidence="10 11" key="1">
    <citation type="submission" date="2017-01" db="EMBL/GenBank/DDBJ databases">
        <title>Genome Sequencing of a Marine Spirillum, Oceanospirillum multiglobuliferum ATCC 33336, from Japan.</title>
        <authorList>
            <person name="Carney J.G."/>
            <person name="Trachtenberg A.M."/>
            <person name="Rheaume B.A."/>
            <person name="Linnane J.D."/>
            <person name="Pitts N.L."/>
            <person name="Mykles D.L."/>
            <person name="Maclea K.S."/>
        </authorList>
    </citation>
    <scope>NUCLEOTIDE SEQUENCE [LARGE SCALE GENOMIC DNA]</scope>
    <source>
        <strain evidence="10 11">ATCC 33336</strain>
    </source>
</reference>
<dbReference type="FunFam" id="3.40.140.10:FF:000005">
    <property type="entry name" value="tRNA-specific adenosine deaminase"/>
    <property type="match status" value="1"/>
</dbReference>
<dbReference type="AlphaFoldDB" id="A0A1V4T6P8"/>
<comment type="subunit">
    <text evidence="2 8">Homodimer.</text>
</comment>
<evidence type="ECO:0000259" key="9">
    <source>
        <dbReference type="PROSITE" id="PS51747"/>
    </source>
</evidence>
<protein>
    <recommendedName>
        <fullName evidence="8">tRNA-specific adenosine deaminase</fullName>
        <ecNumber evidence="8">3.5.4.33</ecNumber>
    </recommendedName>
</protein>
<dbReference type="GO" id="GO:0008270">
    <property type="term" value="F:zinc ion binding"/>
    <property type="evidence" value="ECO:0007669"/>
    <property type="project" value="UniProtKB-UniRule"/>
</dbReference>
<dbReference type="EC" id="3.5.4.33" evidence="8"/>
<organism evidence="10 11">
    <name type="scientific">Oceanospirillum multiglobuliferum</name>
    <dbReference type="NCBI Taxonomy" id="64969"/>
    <lineage>
        <taxon>Bacteria</taxon>
        <taxon>Pseudomonadati</taxon>
        <taxon>Pseudomonadota</taxon>
        <taxon>Gammaproteobacteria</taxon>
        <taxon>Oceanospirillales</taxon>
        <taxon>Oceanospirillaceae</taxon>
        <taxon>Oceanospirillum</taxon>
    </lineage>
</organism>
<dbReference type="PROSITE" id="PS51747">
    <property type="entry name" value="CYT_DCMP_DEAMINASES_2"/>
    <property type="match status" value="1"/>
</dbReference>